<comment type="caution">
    <text evidence="2">The sequence shown here is derived from an EMBL/GenBank/DDBJ whole genome shotgun (WGS) entry which is preliminary data.</text>
</comment>
<keyword evidence="1" id="KW-0812">Transmembrane</keyword>
<feature type="transmembrane region" description="Helical" evidence="1">
    <location>
        <begin position="230"/>
        <end position="258"/>
    </location>
</feature>
<accession>A0A4U5MUA2</accession>
<reference evidence="2 3" key="2">
    <citation type="journal article" date="2019" name="G3 (Bethesda)">
        <title>Hybrid Assembly of the Genome of the Entomopathogenic Nematode Steinernema carpocapsae Identifies the X-Chromosome.</title>
        <authorList>
            <person name="Serra L."/>
            <person name="Macchietto M."/>
            <person name="Macias-Munoz A."/>
            <person name="McGill C.J."/>
            <person name="Rodriguez I.M."/>
            <person name="Rodriguez B."/>
            <person name="Murad R."/>
            <person name="Mortazavi A."/>
        </authorList>
    </citation>
    <scope>NUCLEOTIDE SEQUENCE [LARGE SCALE GENOMIC DNA]</scope>
    <source>
        <strain evidence="2 3">ALL</strain>
    </source>
</reference>
<evidence type="ECO:0008006" key="4">
    <source>
        <dbReference type="Google" id="ProtNLM"/>
    </source>
</evidence>
<keyword evidence="3" id="KW-1185">Reference proteome</keyword>
<dbReference type="EMBL" id="AZBU02000006">
    <property type="protein sequence ID" value="TKR73298.1"/>
    <property type="molecule type" value="Genomic_DNA"/>
</dbReference>
<dbReference type="STRING" id="34508.A0A4U5MUA2"/>
<feature type="transmembrane region" description="Helical" evidence="1">
    <location>
        <begin position="142"/>
        <end position="168"/>
    </location>
</feature>
<dbReference type="SUPFAM" id="SSF81321">
    <property type="entry name" value="Family A G protein-coupled receptor-like"/>
    <property type="match status" value="1"/>
</dbReference>
<feature type="transmembrane region" description="Helical" evidence="1">
    <location>
        <begin position="99"/>
        <end position="121"/>
    </location>
</feature>
<name>A0A4U5MUA2_STECR</name>
<sequence length="330" mass="37120">MLPICSPTGDPLSNDVPVPYTIRGLLIGISYLIGYVVTAGPQLLVLFAILHKHHLQYSCYKLMIMVSFYDILNLTEAMFISGIFSVFNWSHCNLGYPVLAVGKSILFIWFAYCITSITLAINRLLEFVHRPTSEFLFQGRRAWIWFFPAWVYSITMECTTTRPFYIYIPDKGEWSFYELSDDEQKLVENPNHITNNTMKSVVIASIYGLMLIILKIKLRRSGATMSQMEIMLSIQAFIIGMLSMLSSLGFVVLSYLPISNFLLIGPVEQFMWASVHGGSAYIYLFMNKSVRNTALAPFRTKKKTTVVKSIAGITISTVPLSSATASASAK</sequence>
<feature type="transmembrane region" description="Helical" evidence="1">
    <location>
        <begin position="200"/>
        <end position="218"/>
    </location>
</feature>
<feature type="transmembrane region" description="Helical" evidence="1">
    <location>
        <begin position="270"/>
        <end position="286"/>
    </location>
</feature>
<proteinExistence type="predicted"/>
<gene>
    <name evidence="2" type="ORF">L596_020624</name>
</gene>
<dbReference type="Gene3D" id="1.20.1070.10">
    <property type="entry name" value="Rhodopsin 7-helix transmembrane proteins"/>
    <property type="match status" value="1"/>
</dbReference>
<evidence type="ECO:0000313" key="2">
    <source>
        <dbReference type="EMBL" id="TKR73298.1"/>
    </source>
</evidence>
<protein>
    <recommendedName>
        <fullName evidence="4">G-protein coupled receptors family 1 profile domain-containing protein</fullName>
    </recommendedName>
</protein>
<dbReference type="OrthoDB" id="5875846at2759"/>
<feature type="transmembrane region" description="Helical" evidence="1">
    <location>
        <begin position="62"/>
        <end position="87"/>
    </location>
</feature>
<keyword evidence="1" id="KW-1133">Transmembrane helix</keyword>
<evidence type="ECO:0000313" key="3">
    <source>
        <dbReference type="Proteomes" id="UP000298663"/>
    </source>
</evidence>
<keyword evidence="1" id="KW-0472">Membrane</keyword>
<reference evidence="2 3" key="1">
    <citation type="journal article" date="2015" name="Genome Biol.">
        <title>Comparative genomics of Steinernema reveals deeply conserved gene regulatory networks.</title>
        <authorList>
            <person name="Dillman A.R."/>
            <person name="Macchietto M."/>
            <person name="Porter C.F."/>
            <person name="Rogers A."/>
            <person name="Williams B."/>
            <person name="Antoshechkin I."/>
            <person name="Lee M.M."/>
            <person name="Goodwin Z."/>
            <person name="Lu X."/>
            <person name="Lewis E.E."/>
            <person name="Goodrich-Blair H."/>
            <person name="Stock S.P."/>
            <person name="Adams B.J."/>
            <person name="Sternberg P.W."/>
            <person name="Mortazavi A."/>
        </authorList>
    </citation>
    <scope>NUCLEOTIDE SEQUENCE [LARGE SCALE GENOMIC DNA]</scope>
    <source>
        <strain evidence="2 3">ALL</strain>
    </source>
</reference>
<dbReference type="Pfam" id="PF10321">
    <property type="entry name" value="7TM_GPCR_Srt"/>
    <property type="match status" value="1"/>
</dbReference>
<dbReference type="PANTHER" id="PTHR23021">
    <property type="entry name" value="SERPENTINE RECEPTOR, CLASS T"/>
    <property type="match status" value="1"/>
</dbReference>
<dbReference type="InterPro" id="IPR019425">
    <property type="entry name" value="7TM_GPCR_serpentine_rcpt_Srt"/>
</dbReference>
<organism evidence="2 3">
    <name type="scientific">Steinernema carpocapsae</name>
    <name type="common">Entomopathogenic nematode</name>
    <dbReference type="NCBI Taxonomy" id="34508"/>
    <lineage>
        <taxon>Eukaryota</taxon>
        <taxon>Metazoa</taxon>
        <taxon>Ecdysozoa</taxon>
        <taxon>Nematoda</taxon>
        <taxon>Chromadorea</taxon>
        <taxon>Rhabditida</taxon>
        <taxon>Tylenchina</taxon>
        <taxon>Panagrolaimomorpha</taxon>
        <taxon>Strongyloidoidea</taxon>
        <taxon>Steinernematidae</taxon>
        <taxon>Steinernema</taxon>
    </lineage>
</organism>
<evidence type="ECO:0000256" key="1">
    <source>
        <dbReference type="SAM" id="Phobius"/>
    </source>
</evidence>
<dbReference type="Proteomes" id="UP000298663">
    <property type="component" value="Unassembled WGS sequence"/>
</dbReference>
<feature type="transmembrane region" description="Helical" evidence="1">
    <location>
        <begin position="20"/>
        <end position="50"/>
    </location>
</feature>
<dbReference type="AlphaFoldDB" id="A0A4U5MUA2"/>